<accession>A0AAV2RJM5</accession>
<evidence type="ECO:0000313" key="7">
    <source>
        <dbReference type="EMBL" id="CAL4126262.1"/>
    </source>
</evidence>
<organism evidence="7 8">
    <name type="scientific">Meganyctiphanes norvegica</name>
    <name type="common">Northern krill</name>
    <name type="synonym">Thysanopoda norvegica</name>
    <dbReference type="NCBI Taxonomy" id="48144"/>
    <lineage>
        <taxon>Eukaryota</taxon>
        <taxon>Metazoa</taxon>
        <taxon>Ecdysozoa</taxon>
        <taxon>Arthropoda</taxon>
        <taxon>Crustacea</taxon>
        <taxon>Multicrustacea</taxon>
        <taxon>Malacostraca</taxon>
        <taxon>Eumalacostraca</taxon>
        <taxon>Eucarida</taxon>
        <taxon>Euphausiacea</taxon>
        <taxon>Euphausiidae</taxon>
        <taxon>Meganyctiphanes</taxon>
    </lineage>
</organism>
<evidence type="ECO:0000256" key="2">
    <source>
        <dbReference type="ARBA" id="ARBA00022692"/>
    </source>
</evidence>
<proteinExistence type="predicted"/>
<feature type="transmembrane region" description="Helical" evidence="5">
    <location>
        <begin position="282"/>
        <end position="303"/>
    </location>
</feature>
<feature type="transmembrane region" description="Helical" evidence="5">
    <location>
        <begin position="158"/>
        <end position="178"/>
    </location>
</feature>
<dbReference type="GO" id="GO:0016020">
    <property type="term" value="C:membrane"/>
    <property type="evidence" value="ECO:0007669"/>
    <property type="project" value="UniProtKB-SubCell"/>
</dbReference>
<feature type="non-terminal residue" evidence="7">
    <location>
        <position position="322"/>
    </location>
</feature>
<evidence type="ECO:0000256" key="4">
    <source>
        <dbReference type="ARBA" id="ARBA00023136"/>
    </source>
</evidence>
<feature type="transmembrane region" description="Helical" evidence="5">
    <location>
        <begin position="78"/>
        <end position="97"/>
    </location>
</feature>
<evidence type="ECO:0000256" key="1">
    <source>
        <dbReference type="ARBA" id="ARBA00004141"/>
    </source>
</evidence>
<dbReference type="InterPro" id="IPR050186">
    <property type="entry name" value="TPT_transporter"/>
</dbReference>
<feature type="transmembrane region" description="Helical" evidence="5">
    <location>
        <begin position="190"/>
        <end position="210"/>
    </location>
</feature>
<evidence type="ECO:0000256" key="5">
    <source>
        <dbReference type="SAM" id="Phobius"/>
    </source>
</evidence>
<feature type="transmembrane region" description="Helical" evidence="5">
    <location>
        <begin position="50"/>
        <end position="66"/>
    </location>
</feature>
<dbReference type="EMBL" id="CAXKWB010024400">
    <property type="protein sequence ID" value="CAL4126262.1"/>
    <property type="molecule type" value="Genomic_DNA"/>
</dbReference>
<name>A0AAV2RJM5_MEGNR</name>
<protein>
    <recommendedName>
        <fullName evidence="6">Sugar phosphate transporter domain-containing protein</fullName>
    </recommendedName>
</protein>
<feature type="domain" description="Sugar phosphate transporter" evidence="6">
    <location>
        <begin position="44"/>
        <end position="301"/>
    </location>
</feature>
<evidence type="ECO:0000313" key="8">
    <source>
        <dbReference type="Proteomes" id="UP001497623"/>
    </source>
</evidence>
<comment type="subcellular location">
    <subcellularLocation>
        <location evidence="1">Membrane</location>
        <topology evidence="1">Multi-pass membrane protein</topology>
    </subcellularLocation>
</comment>
<feature type="transmembrane region" description="Helical" evidence="5">
    <location>
        <begin position="230"/>
        <end position="249"/>
    </location>
</feature>
<feature type="transmembrane region" description="Helical" evidence="5">
    <location>
        <begin position="133"/>
        <end position="152"/>
    </location>
</feature>
<sequence length="322" mass="36378">MLSSGHFKTSHGKSHREKTFLTNIYNSGDFYMLLITRNVCIQYNFAENQMFVYLIWVMLVFLPLFKHGKRIHSPPSDTISHTPLAVILITNIITFSSLEKTCLSLPMFTVLRRFSILMTMIGEKMLLGLNPPLSIQMTVYAMIGGSIIAALNDLAFDAIGYFFVLANDFFTAANGVYVKKKLESKELGKYGLLFYNSLFMLPFAAVFSWYNGDLDKALSYDGWGDPVFLLQFIMSCIMGFILMYSVMICTQYNSALTTTIIGCLKNILITYLGMLIGGDYIFSLYNFIGLNISVVGSIVYSWITFRVKEVPKQVVHKPTSTV</sequence>
<dbReference type="InterPro" id="IPR004853">
    <property type="entry name" value="Sugar_P_trans_dom"/>
</dbReference>
<keyword evidence="3 5" id="KW-1133">Transmembrane helix</keyword>
<gene>
    <name evidence="7" type="ORF">MNOR_LOCUS25492</name>
</gene>
<comment type="caution">
    <text evidence="7">The sequence shown here is derived from an EMBL/GenBank/DDBJ whole genome shotgun (WGS) entry which is preliminary data.</text>
</comment>
<keyword evidence="4 5" id="KW-0472">Membrane</keyword>
<dbReference type="PANTHER" id="PTHR11132">
    <property type="entry name" value="SOLUTE CARRIER FAMILY 35"/>
    <property type="match status" value="1"/>
</dbReference>
<keyword evidence="2 5" id="KW-0812">Transmembrane</keyword>
<reference evidence="7 8" key="1">
    <citation type="submission" date="2024-05" db="EMBL/GenBank/DDBJ databases">
        <authorList>
            <person name="Wallberg A."/>
        </authorList>
    </citation>
    <scope>NUCLEOTIDE SEQUENCE [LARGE SCALE GENOMIC DNA]</scope>
</reference>
<evidence type="ECO:0000259" key="6">
    <source>
        <dbReference type="Pfam" id="PF03151"/>
    </source>
</evidence>
<dbReference type="Pfam" id="PF03151">
    <property type="entry name" value="TPT"/>
    <property type="match status" value="1"/>
</dbReference>
<dbReference type="AlphaFoldDB" id="A0AAV2RJM5"/>
<dbReference type="Proteomes" id="UP001497623">
    <property type="component" value="Unassembled WGS sequence"/>
</dbReference>
<feature type="transmembrane region" description="Helical" evidence="5">
    <location>
        <begin position="256"/>
        <end position="276"/>
    </location>
</feature>
<evidence type="ECO:0000256" key="3">
    <source>
        <dbReference type="ARBA" id="ARBA00022989"/>
    </source>
</evidence>
<keyword evidence="8" id="KW-1185">Reference proteome</keyword>